<dbReference type="GeneTree" id="ENSGT00940000156973"/>
<dbReference type="Ensembl" id="ENSEBUT00000010447.1">
    <property type="protein sequence ID" value="ENSEBUP00000009914.1"/>
    <property type="gene ID" value="ENSEBUG00000006363.1"/>
</dbReference>
<dbReference type="InterPro" id="IPR057207">
    <property type="entry name" value="FBXL15_LRR"/>
</dbReference>
<dbReference type="SUPFAM" id="SSF52047">
    <property type="entry name" value="RNI-like"/>
    <property type="match status" value="1"/>
</dbReference>
<reference evidence="2" key="2">
    <citation type="submission" date="2025-09" db="UniProtKB">
        <authorList>
            <consortium name="Ensembl"/>
        </authorList>
    </citation>
    <scope>IDENTIFICATION</scope>
</reference>
<dbReference type="InterPro" id="IPR032675">
    <property type="entry name" value="LRR_dom_sf"/>
</dbReference>
<dbReference type="InterPro" id="IPR006553">
    <property type="entry name" value="Leu-rich_rpt_Cys-con_subtyp"/>
</dbReference>
<accession>A0A8C4Q4K6</accession>
<protein>
    <recommendedName>
        <fullName evidence="1">F-box/LRR-repeat protein 15-like leucin rich repeat domain-containing protein</fullName>
    </recommendedName>
</protein>
<organism evidence="2 3">
    <name type="scientific">Eptatretus burgeri</name>
    <name type="common">Inshore hagfish</name>
    <dbReference type="NCBI Taxonomy" id="7764"/>
    <lineage>
        <taxon>Eukaryota</taxon>
        <taxon>Metazoa</taxon>
        <taxon>Chordata</taxon>
        <taxon>Craniata</taxon>
        <taxon>Vertebrata</taxon>
        <taxon>Cyclostomata</taxon>
        <taxon>Myxini</taxon>
        <taxon>Myxiniformes</taxon>
        <taxon>Myxinidae</taxon>
        <taxon>Eptatretinae</taxon>
        <taxon>Eptatretus</taxon>
    </lineage>
</organism>
<sequence>MLKDIHLGQCYRTSDAGLVPLARACTHLERIYLQENEQVTDVSVEALAVSCPYLRSVGLMGCSVTSRGISLLAKLEHLENLDLRHVAEVGGEAVVNIVKKCRFLVTLNLCLNRAIDDKCVEVVAKEGRNLRELYLVSCSITDRALMAIGQYSHSIKTVDVGWCQEITDEGATEISRACHSLTYLGLMRCDKVTKNEHITIETRKRAISDCRPSPGLLLSGVFS</sequence>
<reference evidence="2" key="1">
    <citation type="submission" date="2025-08" db="UniProtKB">
        <authorList>
            <consortium name="Ensembl"/>
        </authorList>
    </citation>
    <scope>IDENTIFICATION</scope>
</reference>
<dbReference type="GO" id="GO:0031146">
    <property type="term" value="P:SCF-dependent proteasomal ubiquitin-dependent protein catabolic process"/>
    <property type="evidence" value="ECO:0007669"/>
    <property type="project" value="TreeGrafter"/>
</dbReference>
<dbReference type="OMA" id="TEMQDCK"/>
<name>A0A8C4Q4K6_EPTBU</name>
<dbReference type="GO" id="GO:0019005">
    <property type="term" value="C:SCF ubiquitin ligase complex"/>
    <property type="evidence" value="ECO:0007669"/>
    <property type="project" value="TreeGrafter"/>
</dbReference>
<dbReference type="AlphaFoldDB" id="A0A8C4Q4K6"/>
<proteinExistence type="predicted"/>
<evidence type="ECO:0000313" key="2">
    <source>
        <dbReference type="Ensembl" id="ENSEBUP00000009914.1"/>
    </source>
</evidence>
<dbReference type="Proteomes" id="UP000694388">
    <property type="component" value="Unplaced"/>
</dbReference>
<dbReference type="SMART" id="SM00367">
    <property type="entry name" value="LRR_CC"/>
    <property type="match status" value="8"/>
</dbReference>
<evidence type="ECO:0000259" key="1">
    <source>
        <dbReference type="Pfam" id="PF25372"/>
    </source>
</evidence>
<dbReference type="Gene3D" id="3.80.10.10">
    <property type="entry name" value="Ribonuclease Inhibitor"/>
    <property type="match status" value="1"/>
</dbReference>
<feature type="domain" description="F-box/LRR-repeat protein 15-like leucin rich repeat" evidence="1">
    <location>
        <begin position="2"/>
        <end position="195"/>
    </location>
</feature>
<evidence type="ECO:0000313" key="3">
    <source>
        <dbReference type="Proteomes" id="UP000694388"/>
    </source>
</evidence>
<keyword evidence="3" id="KW-1185">Reference proteome</keyword>
<dbReference type="PANTHER" id="PTHR13318">
    <property type="entry name" value="PARTNER OF PAIRED, ISOFORM B-RELATED"/>
    <property type="match status" value="1"/>
</dbReference>
<dbReference type="Pfam" id="PF25372">
    <property type="entry name" value="DUF7885"/>
    <property type="match status" value="1"/>
</dbReference>